<evidence type="ECO:0000313" key="3">
    <source>
        <dbReference type="Proteomes" id="UP000037069"/>
    </source>
</evidence>
<accession>A0A0L0BZ60</accession>
<name>A0A0L0BZ60_LUCCU</name>
<sequence length="186" mass="21742">MNSMRGCSNRHLRRLRSVEMKRMRMALYKQSDHSRISTTTNVYDREQHTSTTDLPEHMETDSSNNMFNSEANSLSEKLKMWYFQYRPKRDAVNSLLKILNALNMDVPLSLSTLLDNKIVKNEIKYMHPGKYIHLGLMNHLEHFDGKKMFWVKPAGSGKEKIFLFAEICPQFLQHANLTSKGTNLLF</sequence>
<dbReference type="Proteomes" id="UP000037069">
    <property type="component" value="Unassembled WGS sequence"/>
</dbReference>
<feature type="compositionally biased region" description="Basic and acidic residues" evidence="1">
    <location>
        <begin position="44"/>
        <end position="60"/>
    </location>
</feature>
<protein>
    <submittedName>
        <fullName evidence="2">Uncharacterized protein</fullName>
    </submittedName>
</protein>
<keyword evidence="3" id="KW-1185">Reference proteome</keyword>
<dbReference type="AlphaFoldDB" id="A0A0L0BZ60"/>
<comment type="caution">
    <text evidence="2">The sequence shown here is derived from an EMBL/GenBank/DDBJ whole genome shotgun (WGS) entry which is preliminary data.</text>
</comment>
<reference evidence="2 3" key="1">
    <citation type="journal article" date="2015" name="Nat. Commun.">
        <title>Lucilia cuprina genome unlocks parasitic fly biology to underpin future interventions.</title>
        <authorList>
            <person name="Anstead C.A."/>
            <person name="Korhonen P.K."/>
            <person name="Young N.D."/>
            <person name="Hall R.S."/>
            <person name="Jex A.R."/>
            <person name="Murali S.C."/>
            <person name="Hughes D.S."/>
            <person name="Lee S.F."/>
            <person name="Perry T."/>
            <person name="Stroehlein A.J."/>
            <person name="Ansell B.R."/>
            <person name="Breugelmans B."/>
            <person name="Hofmann A."/>
            <person name="Qu J."/>
            <person name="Dugan S."/>
            <person name="Lee S.L."/>
            <person name="Chao H."/>
            <person name="Dinh H."/>
            <person name="Han Y."/>
            <person name="Doddapaneni H.V."/>
            <person name="Worley K.C."/>
            <person name="Muzny D.M."/>
            <person name="Ioannidis P."/>
            <person name="Waterhouse R.M."/>
            <person name="Zdobnov E.M."/>
            <person name="James P.J."/>
            <person name="Bagnall N.H."/>
            <person name="Kotze A.C."/>
            <person name="Gibbs R.A."/>
            <person name="Richards S."/>
            <person name="Batterham P."/>
            <person name="Gasser R.B."/>
        </authorList>
    </citation>
    <scope>NUCLEOTIDE SEQUENCE [LARGE SCALE GENOMIC DNA]</scope>
    <source>
        <strain evidence="2 3">LS</strain>
        <tissue evidence="2">Full body</tissue>
    </source>
</reference>
<organism evidence="2 3">
    <name type="scientific">Lucilia cuprina</name>
    <name type="common">Green bottle fly</name>
    <name type="synonym">Australian sheep blowfly</name>
    <dbReference type="NCBI Taxonomy" id="7375"/>
    <lineage>
        <taxon>Eukaryota</taxon>
        <taxon>Metazoa</taxon>
        <taxon>Ecdysozoa</taxon>
        <taxon>Arthropoda</taxon>
        <taxon>Hexapoda</taxon>
        <taxon>Insecta</taxon>
        <taxon>Pterygota</taxon>
        <taxon>Neoptera</taxon>
        <taxon>Endopterygota</taxon>
        <taxon>Diptera</taxon>
        <taxon>Brachycera</taxon>
        <taxon>Muscomorpha</taxon>
        <taxon>Oestroidea</taxon>
        <taxon>Calliphoridae</taxon>
        <taxon>Luciliinae</taxon>
        <taxon>Lucilia</taxon>
    </lineage>
</organism>
<dbReference type="EMBL" id="JRES01001220">
    <property type="protein sequence ID" value="KNC24519.1"/>
    <property type="molecule type" value="Genomic_DNA"/>
</dbReference>
<proteinExistence type="predicted"/>
<feature type="region of interest" description="Disordered" evidence="1">
    <location>
        <begin position="44"/>
        <end position="66"/>
    </location>
</feature>
<gene>
    <name evidence="2" type="ORF">FF38_08909</name>
</gene>
<evidence type="ECO:0000313" key="2">
    <source>
        <dbReference type="EMBL" id="KNC24519.1"/>
    </source>
</evidence>
<evidence type="ECO:0000256" key="1">
    <source>
        <dbReference type="SAM" id="MobiDB-lite"/>
    </source>
</evidence>